<evidence type="ECO:0000259" key="7">
    <source>
        <dbReference type="SMART" id="SM00905"/>
    </source>
</evidence>
<dbReference type="SUPFAM" id="SSF55620">
    <property type="entry name" value="Tetrahydrobiopterin biosynthesis enzymes-like"/>
    <property type="match status" value="1"/>
</dbReference>
<evidence type="ECO:0000256" key="4">
    <source>
        <dbReference type="ARBA" id="ARBA00022909"/>
    </source>
</evidence>
<dbReference type="InterPro" id="IPR043133">
    <property type="entry name" value="GTP-CH-I_C/QueF"/>
</dbReference>
<dbReference type="NCBIfam" id="TIGR00525">
    <property type="entry name" value="folB"/>
    <property type="match status" value="1"/>
</dbReference>
<evidence type="ECO:0000256" key="5">
    <source>
        <dbReference type="ARBA" id="ARBA00023239"/>
    </source>
</evidence>
<name>A0ABV9K9P1_9PORP</name>
<comment type="similarity">
    <text evidence="3 6">Belongs to the DHNA family.</text>
</comment>
<dbReference type="InterPro" id="IPR006156">
    <property type="entry name" value="Dihydroneopterin_aldolase"/>
</dbReference>
<evidence type="ECO:0000256" key="2">
    <source>
        <dbReference type="ARBA" id="ARBA00005013"/>
    </source>
</evidence>
<keyword evidence="9" id="KW-1185">Reference proteome</keyword>
<comment type="pathway">
    <text evidence="2 6">Cofactor biosynthesis; tetrahydrofolate biosynthesis; 2-amino-4-hydroxy-6-hydroxymethyl-7,8-dihydropteridine diphosphate from 7,8-dihydroneopterin triphosphate: step 3/4.</text>
</comment>
<dbReference type="RefSeq" id="WP_380079980.1">
    <property type="nucleotide sequence ID" value="NZ_JBHSGO010000212.1"/>
</dbReference>
<gene>
    <name evidence="8" type="primary">folB</name>
    <name evidence="8" type="ORF">ACFO3G_08745</name>
</gene>
<dbReference type="Proteomes" id="UP001596020">
    <property type="component" value="Unassembled WGS sequence"/>
</dbReference>
<protein>
    <recommendedName>
        <fullName evidence="6">7,8-dihydroneopterin aldolase</fullName>
        <ecNumber evidence="6">4.1.2.25</ecNumber>
    </recommendedName>
</protein>
<evidence type="ECO:0000313" key="9">
    <source>
        <dbReference type="Proteomes" id="UP001596020"/>
    </source>
</evidence>
<keyword evidence="4 6" id="KW-0289">Folate biosynthesis</keyword>
<evidence type="ECO:0000256" key="1">
    <source>
        <dbReference type="ARBA" id="ARBA00001353"/>
    </source>
</evidence>
<proteinExistence type="inferred from homology"/>
<comment type="function">
    <text evidence="6">Catalyzes the conversion of 7,8-dihydroneopterin to 6-hydroxymethyl-7,8-dihydropterin.</text>
</comment>
<feature type="domain" description="Dihydroneopterin aldolase/epimerase" evidence="7">
    <location>
        <begin position="9"/>
        <end position="121"/>
    </location>
</feature>
<organism evidence="8 9">
    <name type="scientific">Falsiporphyromonas endometrii</name>
    <dbReference type="NCBI Taxonomy" id="1387297"/>
    <lineage>
        <taxon>Bacteria</taxon>
        <taxon>Pseudomonadati</taxon>
        <taxon>Bacteroidota</taxon>
        <taxon>Bacteroidia</taxon>
        <taxon>Bacteroidales</taxon>
        <taxon>Porphyromonadaceae</taxon>
        <taxon>Falsiporphyromonas</taxon>
    </lineage>
</organism>
<dbReference type="Gene3D" id="3.30.1130.10">
    <property type="match status" value="1"/>
</dbReference>
<dbReference type="PANTHER" id="PTHR42844">
    <property type="entry name" value="DIHYDRONEOPTERIN ALDOLASE 1-RELATED"/>
    <property type="match status" value="1"/>
</dbReference>
<keyword evidence="5 6" id="KW-0456">Lyase</keyword>
<evidence type="ECO:0000256" key="6">
    <source>
        <dbReference type="RuleBase" id="RU362079"/>
    </source>
</evidence>
<dbReference type="PANTHER" id="PTHR42844:SF1">
    <property type="entry name" value="DIHYDRONEOPTERIN ALDOLASE 1-RELATED"/>
    <property type="match status" value="1"/>
</dbReference>
<dbReference type="EMBL" id="JBHSGO010000212">
    <property type="protein sequence ID" value="MFC4666680.1"/>
    <property type="molecule type" value="Genomic_DNA"/>
</dbReference>
<dbReference type="SMART" id="SM00905">
    <property type="entry name" value="FolB"/>
    <property type="match status" value="1"/>
</dbReference>
<evidence type="ECO:0000256" key="3">
    <source>
        <dbReference type="ARBA" id="ARBA00005708"/>
    </source>
</evidence>
<reference evidence="9" key="1">
    <citation type="journal article" date="2019" name="Int. J. Syst. Evol. Microbiol.">
        <title>The Global Catalogue of Microorganisms (GCM) 10K type strain sequencing project: providing services to taxonomists for standard genome sequencing and annotation.</title>
        <authorList>
            <consortium name="The Broad Institute Genomics Platform"/>
            <consortium name="The Broad Institute Genome Sequencing Center for Infectious Disease"/>
            <person name="Wu L."/>
            <person name="Ma J."/>
        </authorList>
    </citation>
    <scope>NUCLEOTIDE SEQUENCE [LARGE SCALE GENOMIC DNA]</scope>
    <source>
        <strain evidence="9">CGMCC 4.7357</strain>
    </source>
</reference>
<accession>A0ABV9K9P1</accession>
<comment type="catalytic activity">
    <reaction evidence="1 6">
        <text>7,8-dihydroneopterin = 6-hydroxymethyl-7,8-dihydropterin + glycolaldehyde</text>
        <dbReference type="Rhea" id="RHEA:10540"/>
        <dbReference type="ChEBI" id="CHEBI:17001"/>
        <dbReference type="ChEBI" id="CHEBI:17071"/>
        <dbReference type="ChEBI" id="CHEBI:44841"/>
        <dbReference type="EC" id="4.1.2.25"/>
    </reaction>
</comment>
<dbReference type="GO" id="GO:0004150">
    <property type="term" value="F:dihydroneopterin aldolase activity"/>
    <property type="evidence" value="ECO:0007669"/>
    <property type="project" value="UniProtKB-EC"/>
</dbReference>
<dbReference type="InterPro" id="IPR006157">
    <property type="entry name" value="FolB_dom"/>
</dbReference>
<comment type="caution">
    <text evidence="8">The sequence shown here is derived from an EMBL/GenBank/DDBJ whole genome shotgun (WGS) entry which is preliminary data.</text>
</comment>
<dbReference type="EC" id="4.1.2.25" evidence="6"/>
<evidence type="ECO:0000313" key="8">
    <source>
        <dbReference type="EMBL" id="MFC4666680.1"/>
    </source>
</evidence>
<sequence length="125" mass="14192">MILKKGCRIKLTDMRFHAFHGVFEQERVVGNTFVVNLDIQMDFLQAALTDELNATISYADLYEVVKEEMAKPSKLLENVAGRILNRLADEFEEIQDITLEVAKLNPPFGGDVKSASVVMEYVRKL</sequence>
<dbReference type="Pfam" id="PF02152">
    <property type="entry name" value="FolB"/>
    <property type="match status" value="1"/>
</dbReference>
<dbReference type="NCBIfam" id="TIGR00526">
    <property type="entry name" value="folB_dom"/>
    <property type="match status" value="1"/>
</dbReference>